<dbReference type="Pfam" id="PF10294">
    <property type="entry name" value="Methyltransf_16"/>
    <property type="match status" value="1"/>
</dbReference>
<dbReference type="GO" id="GO:0008757">
    <property type="term" value="F:S-adenosylmethionine-dependent methyltransferase activity"/>
    <property type="evidence" value="ECO:0007669"/>
    <property type="project" value="UniProtKB-ARBA"/>
</dbReference>
<dbReference type="Gene3D" id="3.40.50.150">
    <property type="entry name" value="Vaccinia Virus protein VP39"/>
    <property type="match status" value="1"/>
</dbReference>
<evidence type="ECO:0000313" key="1">
    <source>
        <dbReference type="EMBL" id="TFY73315.1"/>
    </source>
</evidence>
<proteinExistence type="predicted"/>
<dbReference type="Proteomes" id="UP000298061">
    <property type="component" value="Unassembled WGS sequence"/>
</dbReference>
<dbReference type="STRING" id="135208.A0A4Y9ZEX3"/>
<accession>A0A4Y9ZEX3</accession>
<dbReference type="EMBL" id="SFCI01003008">
    <property type="protein sequence ID" value="TFY73315.1"/>
    <property type="molecule type" value="Genomic_DNA"/>
</dbReference>
<dbReference type="InterPro" id="IPR019410">
    <property type="entry name" value="Methyltransf_16"/>
</dbReference>
<feature type="non-terminal residue" evidence="1">
    <location>
        <position position="178"/>
    </location>
</feature>
<gene>
    <name evidence="1" type="ORF">EWM64_g10697</name>
</gene>
<dbReference type="OrthoDB" id="2529286at2759"/>
<dbReference type="AlphaFoldDB" id="A0A4Y9ZEX3"/>
<protein>
    <submittedName>
        <fullName evidence="1">Uncharacterized protein</fullName>
    </submittedName>
</protein>
<name>A0A4Y9ZEX3_9AGAM</name>
<evidence type="ECO:0000313" key="2">
    <source>
        <dbReference type="Proteomes" id="UP000298061"/>
    </source>
</evidence>
<sequence>MADTIGYDIMSLPTYAGIVTDADEEVFLLYTELATLKPADGDSNGVFRGLGFLDNKKDTLTIQITTVPPVHQLPETVFGKGKRKSKSKIKKAELEVREFELAQDGTALRSRSGDTGSVLWKASIDFAQLFLQELRFPTPQTLFSPEHLSKAHILELGAGTGLLSVVLGPHVRRYTATD</sequence>
<organism evidence="1 2">
    <name type="scientific">Hericium alpestre</name>
    <dbReference type="NCBI Taxonomy" id="135208"/>
    <lineage>
        <taxon>Eukaryota</taxon>
        <taxon>Fungi</taxon>
        <taxon>Dikarya</taxon>
        <taxon>Basidiomycota</taxon>
        <taxon>Agaricomycotina</taxon>
        <taxon>Agaricomycetes</taxon>
        <taxon>Russulales</taxon>
        <taxon>Hericiaceae</taxon>
        <taxon>Hericium</taxon>
    </lineage>
</organism>
<comment type="caution">
    <text evidence="1">The sequence shown here is derived from an EMBL/GenBank/DDBJ whole genome shotgun (WGS) entry which is preliminary data.</text>
</comment>
<reference evidence="1 2" key="1">
    <citation type="submission" date="2019-02" db="EMBL/GenBank/DDBJ databases">
        <title>Genome sequencing of the rare red list fungi Hericium alpestre (H. flagellum).</title>
        <authorList>
            <person name="Buettner E."/>
            <person name="Kellner H."/>
        </authorList>
    </citation>
    <scope>NUCLEOTIDE SEQUENCE [LARGE SCALE GENOMIC DNA]</scope>
    <source>
        <strain evidence="1 2">DSM 108284</strain>
    </source>
</reference>
<dbReference type="InterPro" id="IPR029063">
    <property type="entry name" value="SAM-dependent_MTases_sf"/>
</dbReference>
<keyword evidence="2" id="KW-1185">Reference proteome</keyword>